<keyword evidence="3" id="KW-1185">Reference proteome</keyword>
<protein>
    <submittedName>
        <fullName evidence="2">Uncharacterized protein</fullName>
    </submittedName>
</protein>
<keyword evidence="1" id="KW-1133">Transmembrane helix</keyword>
<accession>A0ABU6SQE2</accession>
<organism evidence="2 3">
    <name type="scientific">Stylosanthes scabra</name>
    <dbReference type="NCBI Taxonomy" id="79078"/>
    <lineage>
        <taxon>Eukaryota</taxon>
        <taxon>Viridiplantae</taxon>
        <taxon>Streptophyta</taxon>
        <taxon>Embryophyta</taxon>
        <taxon>Tracheophyta</taxon>
        <taxon>Spermatophyta</taxon>
        <taxon>Magnoliopsida</taxon>
        <taxon>eudicotyledons</taxon>
        <taxon>Gunneridae</taxon>
        <taxon>Pentapetalae</taxon>
        <taxon>rosids</taxon>
        <taxon>fabids</taxon>
        <taxon>Fabales</taxon>
        <taxon>Fabaceae</taxon>
        <taxon>Papilionoideae</taxon>
        <taxon>50 kb inversion clade</taxon>
        <taxon>dalbergioids sensu lato</taxon>
        <taxon>Dalbergieae</taxon>
        <taxon>Pterocarpus clade</taxon>
        <taxon>Stylosanthes</taxon>
    </lineage>
</organism>
<evidence type="ECO:0000313" key="2">
    <source>
        <dbReference type="EMBL" id="MED6138108.1"/>
    </source>
</evidence>
<gene>
    <name evidence="2" type="ORF">PIB30_071179</name>
</gene>
<keyword evidence="1" id="KW-0472">Membrane</keyword>
<comment type="caution">
    <text evidence="2">The sequence shown here is derived from an EMBL/GenBank/DDBJ whole genome shotgun (WGS) entry which is preliminary data.</text>
</comment>
<evidence type="ECO:0000313" key="3">
    <source>
        <dbReference type="Proteomes" id="UP001341840"/>
    </source>
</evidence>
<dbReference type="EMBL" id="JASCZI010061232">
    <property type="protein sequence ID" value="MED6138108.1"/>
    <property type="molecule type" value="Genomic_DNA"/>
</dbReference>
<keyword evidence="1" id="KW-0812">Transmembrane</keyword>
<reference evidence="2 3" key="1">
    <citation type="journal article" date="2023" name="Plants (Basel)">
        <title>Bridging the Gap: Combining Genomics and Transcriptomics Approaches to Understand Stylosanthes scabra, an Orphan Legume from the Brazilian Caatinga.</title>
        <authorList>
            <person name="Ferreira-Neto J.R.C."/>
            <person name="da Silva M.D."/>
            <person name="Binneck E."/>
            <person name="de Melo N.F."/>
            <person name="da Silva R.H."/>
            <person name="de Melo A.L.T.M."/>
            <person name="Pandolfi V."/>
            <person name="Bustamante F.O."/>
            <person name="Brasileiro-Vidal A.C."/>
            <person name="Benko-Iseppon A.M."/>
        </authorList>
    </citation>
    <scope>NUCLEOTIDE SEQUENCE [LARGE SCALE GENOMIC DNA]</scope>
    <source>
        <tissue evidence="2">Leaves</tissue>
    </source>
</reference>
<evidence type="ECO:0000256" key="1">
    <source>
        <dbReference type="SAM" id="Phobius"/>
    </source>
</evidence>
<feature type="transmembrane region" description="Helical" evidence="1">
    <location>
        <begin position="33"/>
        <end position="53"/>
    </location>
</feature>
<dbReference type="Proteomes" id="UP001341840">
    <property type="component" value="Unassembled WGS sequence"/>
</dbReference>
<name>A0ABU6SQE2_9FABA</name>
<sequence length="201" mass="22954">MFQLNQPNQITKENRFIITNRALLLKKPNTKPFLNLIPPLSLVIVSIVITFTLHHTALSPSPRNFLLFPEPATTQNQRPSCCCLHQPAQPLSLSFNRLQHLILRLYLCRRFRVTALPLRSPLSKSIAGPSIASTNSGDVSNFLRQHYRDNEKTTAPRPLFVMNEPQPLFQRHPFFAEPPPFSPGSTETHCQRELNRPLFLA</sequence>
<proteinExistence type="predicted"/>